<organism evidence="1 2">
    <name type="scientific">Flavobacterium suaedae</name>
    <dbReference type="NCBI Taxonomy" id="1767027"/>
    <lineage>
        <taxon>Bacteria</taxon>
        <taxon>Pseudomonadati</taxon>
        <taxon>Bacteroidota</taxon>
        <taxon>Flavobacteriia</taxon>
        <taxon>Flavobacteriales</taxon>
        <taxon>Flavobacteriaceae</taxon>
        <taxon>Flavobacterium</taxon>
    </lineage>
</organism>
<proteinExistence type="predicted"/>
<protein>
    <submittedName>
        <fullName evidence="1">Uncharacterized protein</fullName>
    </submittedName>
</protein>
<sequence>MVDKIIPLSTKEGHQYLIKLESFQPNILPEDITVPVINITIELVNEVVEINNIRTLLQIASEINRFADDKEVILYCYCDKGVIQKRKGKEHISNQQFRSMLFTKMFEKQNQEKYINEKIIIKDVNQGDHYIHLFAKVQNKPTVEVIAQKLEEFNK</sequence>
<accession>A0ABQ1K4Q3</accession>
<comment type="caution">
    <text evidence="1">The sequence shown here is derived from an EMBL/GenBank/DDBJ whole genome shotgun (WGS) entry which is preliminary data.</text>
</comment>
<dbReference type="EMBL" id="BMJE01000007">
    <property type="protein sequence ID" value="GGB84097.1"/>
    <property type="molecule type" value="Genomic_DNA"/>
</dbReference>
<evidence type="ECO:0000313" key="1">
    <source>
        <dbReference type="EMBL" id="GGB84097.1"/>
    </source>
</evidence>
<dbReference type="RefSeq" id="WP_188621665.1">
    <property type="nucleotide sequence ID" value="NZ_BMJE01000007.1"/>
</dbReference>
<name>A0ABQ1K4Q3_9FLAO</name>
<evidence type="ECO:0000313" key="2">
    <source>
        <dbReference type="Proteomes" id="UP000615760"/>
    </source>
</evidence>
<gene>
    <name evidence="1" type="ORF">GCM10007424_25140</name>
</gene>
<reference evidence="2" key="1">
    <citation type="journal article" date="2019" name="Int. J. Syst. Evol. Microbiol.">
        <title>The Global Catalogue of Microorganisms (GCM) 10K type strain sequencing project: providing services to taxonomists for standard genome sequencing and annotation.</title>
        <authorList>
            <consortium name="The Broad Institute Genomics Platform"/>
            <consortium name="The Broad Institute Genome Sequencing Center for Infectious Disease"/>
            <person name="Wu L."/>
            <person name="Ma J."/>
        </authorList>
    </citation>
    <scope>NUCLEOTIDE SEQUENCE [LARGE SCALE GENOMIC DNA]</scope>
    <source>
        <strain evidence="2">CGMCC 1.15461</strain>
    </source>
</reference>
<dbReference type="Proteomes" id="UP000615760">
    <property type="component" value="Unassembled WGS sequence"/>
</dbReference>
<keyword evidence="2" id="KW-1185">Reference proteome</keyword>